<dbReference type="Proteomes" id="UP001349262">
    <property type="component" value="Unassembled WGS sequence"/>
</dbReference>
<name>A0ABU7T5U1_9HYPH</name>
<accession>A0ABU7T5U1</accession>
<comment type="caution">
    <text evidence="2">The sequence shown here is derived from an EMBL/GenBank/DDBJ whole genome shotgun (WGS) entry which is preliminary data.</text>
</comment>
<evidence type="ECO:0000313" key="3">
    <source>
        <dbReference type="Proteomes" id="UP001349262"/>
    </source>
</evidence>
<evidence type="ECO:0000259" key="1">
    <source>
        <dbReference type="Pfam" id="PF04471"/>
    </source>
</evidence>
<evidence type="ECO:0000313" key="2">
    <source>
        <dbReference type="EMBL" id="MEE7455891.1"/>
    </source>
</evidence>
<organism evidence="2 3">
    <name type="scientific">Methylobacterium radiotolerans</name>
    <dbReference type="NCBI Taxonomy" id="31998"/>
    <lineage>
        <taxon>Bacteria</taxon>
        <taxon>Pseudomonadati</taxon>
        <taxon>Pseudomonadota</taxon>
        <taxon>Alphaproteobacteria</taxon>
        <taxon>Hyphomicrobiales</taxon>
        <taxon>Methylobacteriaceae</taxon>
        <taxon>Methylobacterium</taxon>
    </lineage>
</organism>
<gene>
    <name evidence="2" type="ORF">MRSR164_03440</name>
</gene>
<dbReference type="InterPro" id="IPR007560">
    <property type="entry name" value="Restrct_endonuc_IV_Mrr"/>
</dbReference>
<dbReference type="SUPFAM" id="SSF52980">
    <property type="entry name" value="Restriction endonuclease-like"/>
    <property type="match status" value="1"/>
</dbReference>
<proteinExistence type="predicted"/>
<feature type="domain" description="Restriction endonuclease type IV Mrr" evidence="1">
    <location>
        <begin position="37"/>
        <end position="151"/>
    </location>
</feature>
<dbReference type="EMBL" id="MLBY01000002">
    <property type="protein sequence ID" value="MEE7455891.1"/>
    <property type="molecule type" value="Genomic_DNA"/>
</dbReference>
<dbReference type="InterPro" id="IPR011335">
    <property type="entry name" value="Restrct_endonuc-II-like"/>
</dbReference>
<protein>
    <recommendedName>
        <fullName evidence="1">Restriction endonuclease type IV Mrr domain-containing protein</fullName>
    </recommendedName>
</protein>
<keyword evidence="3" id="KW-1185">Reference proteome</keyword>
<sequence length="188" mass="20818">MSKPPVDYKAKITALDAAGLLDLWKKVEARKTPGWAKGKAFEHLVLRAFELEGADVTWPYAVKLEGHVVEQIDGMVRVDGLRFLAESKDLDPKKNGDLNVEPIAKLRNQLLRRPAGVIGCVFSSSGFTAPAKTLAQYMLPQAILLWHGAEIGMLLKKQGGFSEALERKHHWLARDGMPDYNILTDMAA</sequence>
<dbReference type="Pfam" id="PF04471">
    <property type="entry name" value="Mrr_cat"/>
    <property type="match status" value="1"/>
</dbReference>
<reference evidence="2 3" key="1">
    <citation type="journal article" date="2012" name="Genet. Mol. Biol.">
        <title>Analysis of 16S rRNA and mxaF genes revealing insights into Methylobacterium niche-specific plant association.</title>
        <authorList>
            <person name="Dourado M.N."/>
            <person name="Andreote F.D."/>
            <person name="Dini-Andreote F."/>
            <person name="Conti R."/>
            <person name="Araujo J.M."/>
            <person name="Araujo W.L."/>
        </authorList>
    </citation>
    <scope>NUCLEOTIDE SEQUENCE [LARGE SCALE GENOMIC DNA]</scope>
    <source>
        <strain evidence="2 3">SR1.6/4</strain>
    </source>
</reference>